<dbReference type="InterPro" id="IPR028087">
    <property type="entry name" value="Tad_N"/>
</dbReference>
<accession>A0A1I2I8X4</accession>
<dbReference type="Pfam" id="PF13400">
    <property type="entry name" value="Tad"/>
    <property type="match status" value="1"/>
</dbReference>
<proteinExistence type="predicted"/>
<evidence type="ECO:0000313" key="2">
    <source>
        <dbReference type="EMBL" id="SFF38772.1"/>
    </source>
</evidence>
<dbReference type="RefSeq" id="WP_159431076.1">
    <property type="nucleotide sequence ID" value="NZ_FOOC01000003.1"/>
</dbReference>
<gene>
    <name evidence="2" type="ORF">SAMN04488120_103131</name>
</gene>
<name>A0A1I2I8X4_9GAMM</name>
<evidence type="ECO:0000313" key="3">
    <source>
        <dbReference type="Proteomes" id="UP000199771"/>
    </source>
</evidence>
<dbReference type="OrthoDB" id="7057808at2"/>
<evidence type="ECO:0000259" key="1">
    <source>
        <dbReference type="Pfam" id="PF13400"/>
    </source>
</evidence>
<keyword evidence="3" id="KW-1185">Reference proteome</keyword>
<feature type="domain" description="Putative Flp pilus-assembly TadG-like N-terminal" evidence="1">
    <location>
        <begin position="8"/>
        <end position="54"/>
    </location>
</feature>
<dbReference type="EMBL" id="FOOC01000003">
    <property type="protein sequence ID" value="SFF38772.1"/>
    <property type="molecule type" value="Genomic_DNA"/>
</dbReference>
<protein>
    <submittedName>
        <fullName evidence="2">Uncharacterized membrane protein</fullName>
    </submittedName>
</protein>
<reference evidence="2 3" key="1">
    <citation type="submission" date="2016-10" db="EMBL/GenBank/DDBJ databases">
        <authorList>
            <person name="de Groot N.N."/>
        </authorList>
    </citation>
    <scope>NUCLEOTIDE SEQUENCE [LARGE SCALE GENOMIC DNA]</scope>
    <source>
        <strain evidence="2 3">DSM 23609</strain>
    </source>
</reference>
<organism evidence="2 3">
    <name type="scientific">Fontimonas thermophila</name>
    <dbReference type="NCBI Taxonomy" id="1076937"/>
    <lineage>
        <taxon>Bacteria</taxon>
        <taxon>Pseudomonadati</taxon>
        <taxon>Pseudomonadota</taxon>
        <taxon>Gammaproteobacteria</taxon>
        <taxon>Nevskiales</taxon>
        <taxon>Nevskiaceae</taxon>
        <taxon>Fontimonas</taxon>
    </lineage>
</organism>
<dbReference type="STRING" id="1076937.SAMN04488120_103131"/>
<dbReference type="Proteomes" id="UP000199771">
    <property type="component" value="Unassembled WGS sequence"/>
</dbReference>
<dbReference type="AlphaFoldDB" id="A0A1I2I8X4"/>
<sequence>MLRHQQTGAVAVFAAIAVGAGLVALALAVDVGRLYVAQRELQRMADTAALDAARVAGGCMGVPADPQAAAYGETLASVARNGGRAREVEPLAVVLGRDVLAADGRHYFAPAQTEETVHAVQVTLTRPAPQRVLPLGPPAGRLVARAAARSRPYASVHVGSRLVALDPEGLNPLLDRAFGGNGLHVSAVGYTSLFEASVPLDSLIDTLTPGAVDRLRFREETVPGLLRTMADTLAASGNEAAAMAAREIAASADRSQGIAPEEVISVQRESAQLVGSALIGAGQLTLLTAQATSESAAIEFLYTLPPPLGDSRALVRFIDPGRIALLSPLMPGETPRYASNTQGVLVAEVIPQSIALGGAMRLPVWVQVAQATAEVTDIQCARSDFPRDVVTVDARASVSRMGIGEFDDIEGPAPQPRPATLFDAPLAAGFLGIPVPVHVQVRAYAVADVPGDRRQLVFEGPFPSPPQTIGGPDTAAILQALALLPSQLDVQVQIVPVGAPGGPALGAVDASVRRLIEGAQQRLEAALRAQISELLIDAGDEIVVGALSRTGLTLGGADVRVTDVVAKEPYLFAR</sequence>